<evidence type="ECO:0000256" key="1">
    <source>
        <dbReference type="ARBA" id="ARBA00022801"/>
    </source>
</evidence>
<dbReference type="GO" id="GO:0008967">
    <property type="term" value="F:phosphoglycolate phosphatase activity"/>
    <property type="evidence" value="ECO:0007669"/>
    <property type="project" value="UniProtKB-EC"/>
</dbReference>
<dbReference type="EMBL" id="QXDL01000082">
    <property type="protein sequence ID" value="RIH83926.1"/>
    <property type="molecule type" value="Genomic_DNA"/>
</dbReference>
<dbReference type="EC" id="3.1.3.18" evidence="2"/>
<dbReference type="InterPro" id="IPR023214">
    <property type="entry name" value="HAD_sf"/>
</dbReference>
<evidence type="ECO:0000313" key="3">
    <source>
        <dbReference type="Proteomes" id="UP000265715"/>
    </source>
</evidence>
<dbReference type="Gene3D" id="3.40.50.1000">
    <property type="entry name" value="HAD superfamily/HAD-like"/>
    <property type="match status" value="1"/>
</dbReference>
<protein>
    <submittedName>
        <fullName evidence="2">Phosphoglycolate phosphatase</fullName>
        <ecNumber evidence="2">3.1.3.18</ecNumber>
    </submittedName>
</protein>
<proteinExistence type="predicted"/>
<dbReference type="InterPro" id="IPR036412">
    <property type="entry name" value="HAD-like_sf"/>
</dbReference>
<sequence length="247" mass="27873">MPWITLDLDGTLADWPFRHCVGPLLRPYFQRHPDAWALRHREFVGRMASAEPVRAFDWDDIHAVICRELGLEPFPSVRELVEAAQYDPALLFPDVAPAVGLWRERGWKIAVATNGYALYQGVILERLGFAYDLMLAPDRCGYVKPQPEFWRGLDGEETVHAGDILSQDVWGANAAGIKAAWVWRTMPEEWAVIPAAERARRPELGAILERELKLELESHGKPANAPAHLPRPDWVVADLLELAQAMS</sequence>
<dbReference type="PANTHER" id="PTHR43316:SF3">
    <property type="entry name" value="HALOACID DEHALOGENASE, TYPE II (AFU_ORTHOLOGUE AFUA_2G07750)-RELATED"/>
    <property type="match status" value="1"/>
</dbReference>
<gene>
    <name evidence="2" type="primary">gph</name>
    <name evidence="2" type="ORF">Mterra_02139</name>
</gene>
<dbReference type="AlphaFoldDB" id="A0A399EJU2"/>
<dbReference type="OrthoDB" id="25198at2"/>
<keyword evidence="1 2" id="KW-0378">Hydrolase</keyword>
<dbReference type="InterPro" id="IPR051540">
    <property type="entry name" value="S-2-haloacid_dehalogenase"/>
</dbReference>
<reference evidence="2 3" key="1">
    <citation type="submission" date="2018-08" db="EMBL/GenBank/DDBJ databases">
        <title>Meiothermus terrae DSM 26712 genome sequencing project.</title>
        <authorList>
            <person name="Da Costa M.S."/>
            <person name="Albuquerque L."/>
            <person name="Raposo P."/>
            <person name="Froufe H.J.C."/>
            <person name="Barroso C.S."/>
            <person name="Egas C."/>
        </authorList>
    </citation>
    <scope>NUCLEOTIDE SEQUENCE [LARGE SCALE GENOMIC DNA]</scope>
    <source>
        <strain evidence="2 3">DSM 26712</strain>
    </source>
</reference>
<dbReference type="SUPFAM" id="SSF56784">
    <property type="entry name" value="HAD-like"/>
    <property type="match status" value="1"/>
</dbReference>
<comment type="caution">
    <text evidence="2">The sequence shown here is derived from an EMBL/GenBank/DDBJ whole genome shotgun (WGS) entry which is preliminary data.</text>
</comment>
<keyword evidence="3" id="KW-1185">Reference proteome</keyword>
<dbReference type="Proteomes" id="UP000265715">
    <property type="component" value="Unassembled WGS sequence"/>
</dbReference>
<organism evidence="2 3">
    <name type="scientific">Calidithermus terrae</name>
    <dbReference type="NCBI Taxonomy" id="1408545"/>
    <lineage>
        <taxon>Bacteria</taxon>
        <taxon>Thermotogati</taxon>
        <taxon>Deinococcota</taxon>
        <taxon>Deinococci</taxon>
        <taxon>Thermales</taxon>
        <taxon>Thermaceae</taxon>
        <taxon>Calidithermus</taxon>
    </lineage>
</organism>
<dbReference type="PANTHER" id="PTHR43316">
    <property type="entry name" value="HYDROLASE, HALOACID DELAHOGENASE-RELATED"/>
    <property type="match status" value="1"/>
</dbReference>
<evidence type="ECO:0000313" key="2">
    <source>
        <dbReference type="EMBL" id="RIH83926.1"/>
    </source>
</evidence>
<dbReference type="RefSeq" id="WP_119315203.1">
    <property type="nucleotide sequence ID" value="NZ_QXDL01000082.1"/>
</dbReference>
<accession>A0A399EJU2</accession>
<dbReference type="Pfam" id="PF00702">
    <property type="entry name" value="Hydrolase"/>
    <property type="match status" value="1"/>
</dbReference>
<name>A0A399EJU2_9DEIN</name>